<dbReference type="Gene3D" id="1.10.287.950">
    <property type="entry name" value="Methyl-accepting chemotaxis protein"/>
    <property type="match status" value="1"/>
</dbReference>
<comment type="similarity">
    <text evidence="2">Belongs to the methyl-accepting chemotaxis (MCP) protein family.</text>
</comment>
<dbReference type="GO" id="GO:0016020">
    <property type="term" value="C:membrane"/>
    <property type="evidence" value="ECO:0007669"/>
    <property type="project" value="InterPro"/>
</dbReference>
<comment type="caution">
    <text evidence="7">The sequence shown here is derived from an EMBL/GenBank/DDBJ whole genome shotgun (WGS) entry which is preliminary data.</text>
</comment>
<dbReference type="CDD" id="cd06225">
    <property type="entry name" value="HAMP"/>
    <property type="match status" value="1"/>
</dbReference>
<dbReference type="Pfam" id="PF00015">
    <property type="entry name" value="MCPsignal"/>
    <property type="match status" value="1"/>
</dbReference>
<dbReference type="Pfam" id="PF12729">
    <property type="entry name" value="4HB_MCP_1"/>
    <property type="match status" value="1"/>
</dbReference>
<dbReference type="SMART" id="SM00304">
    <property type="entry name" value="HAMP"/>
    <property type="match status" value="1"/>
</dbReference>
<feature type="transmembrane region" description="Helical" evidence="4">
    <location>
        <begin position="189"/>
        <end position="210"/>
    </location>
</feature>
<dbReference type="PROSITE" id="PS50111">
    <property type="entry name" value="CHEMOTAXIS_TRANSDUC_2"/>
    <property type="match status" value="1"/>
</dbReference>
<evidence type="ECO:0000256" key="2">
    <source>
        <dbReference type="ARBA" id="ARBA00029447"/>
    </source>
</evidence>
<evidence type="ECO:0000313" key="8">
    <source>
        <dbReference type="Proteomes" id="UP000030012"/>
    </source>
</evidence>
<dbReference type="EMBL" id="JENJ01000002">
    <property type="protein sequence ID" value="KGM98302.1"/>
    <property type="molecule type" value="Genomic_DNA"/>
</dbReference>
<dbReference type="RefSeq" id="WP_039252007.1">
    <property type="nucleotide sequence ID" value="NZ_JENJ01000002.1"/>
</dbReference>
<dbReference type="GO" id="GO:0007165">
    <property type="term" value="P:signal transduction"/>
    <property type="evidence" value="ECO:0007669"/>
    <property type="project" value="UniProtKB-KW"/>
</dbReference>
<sequence length="570" mass="64063">MNFYKNLKLSTRLIIGSFIAIFSMVIIGSMGILNMNKINKSTNYLYYTTIKSINSINKIDKNLLNIYEAEEVMRYIKDENELSKLIKEIDNFMQENLKQIEIYKSTIDDNEERKLFTEFENKLHKYRESGQTYEKLILSGRADEAISKSSNVAKERNDMRTKLDKLVQLNEEWAKEVIDDNTDTYNKSFLMIISIIVALVILSGLVVFLIGKNIKKSLASIKGLSHRLSNYDLSEPIIITSNDEFGQIGKGLNRVQENISSLIKNIIDSTREMNASSDELSSTVEKMASKFQNINTSTKEINSQVQETSATAEEISASVQEVDSSVSVLSGKAIDGSNSAIEIKTRAAEVEHNSKIASESTRDLYIEMEKEVLKDIEQGKVVEHIKVMADTIASIAEQTNLLALNAAIEAARAGEQGKGFAVVAEEVRRLAEQSSAAVGNVKFTIEKVQEAFENLSVNSSKLLKFMNDRVVSQFETFVHVGEQYERDGVFINNMSEELATMTEEVSATIDQVSEAVQNMADMAQRSSENLNSIQQNVNESTKVMEQVEYTAQTQAELSEKLNKMVEKFRI</sequence>
<dbReference type="InterPro" id="IPR003660">
    <property type="entry name" value="HAMP_dom"/>
</dbReference>
<dbReference type="PROSITE" id="PS50885">
    <property type="entry name" value="HAMP"/>
    <property type="match status" value="1"/>
</dbReference>
<dbReference type="InterPro" id="IPR024478">
    <property type="entry name" value="HlyB_4HB_MCP"/>
</dbReference>
<dbReference type="InterPro" id="IPR004089">
    <property type="entry name" value="MCPsignal_dom"/>
</dbReference>
<dbReference type="PANTHER" id="PTHR32089:SF112">
    <property type="entry name" value="LYSOZYME-LIKE PROTEIN-RELATED"/>
    <property type="match status" value="1"/>
</dbReference>
<dbReference type="SMART" id="SM00283">
    <property type="entry name" value="MA"/>
    <property type="match status" value="1"/>
</dbReference>
<dbReference type="AlphaFoldDB" id="A0A0A0IBL6"/>
<dbReference type="Proteomes" id="UP000030012">
    <property type="component" value="Unassembled WGS sequence"/>
</dbReference>
<reference evidence="7 8" key="1">
    <citation type="submission" date="2014-01" db="EMBL/GenBank/DDBJ databases">
        <title>Plasmidome dynamics in the species complex Clostridium novyi sensu lato converts strains of independent lineages into distinctly different pathogens.</title>
        <authorList>
            <person name="Skarin H."/>
            <person name="Segerman B."/>
        </authorList>
    </citation>
    <scope>NUCLEOTIDE SEQUENCE [LARGE SCALE GENOMIC DNA]</scope>
    <source>
        <strain evidence="7 8">4552</strain>
    </source>
</reference>
<protein>
    <submittedName>
        <fullName evidence="7">Chemotaxis protein</fullName>
    </submittedName>
</protein>
<evidence type="ECO:0000313" key="7">
    <source>
        <dbReference type="EMBL" id="KGM98302.1"/>
    </source>
</evidence>
<keyword evidence="4" id="KW-0472">Membrane</keyword>
<dbReference type="Pfam" id="PF00672">
    <property type="entry name" value="HAMP"/>
    <property type="match status" value="1"/>
</dbReference>
<keyword evidence="4" id="KW-0812">Transmembrane</keyword>
<evidence type="ECO:0000256" key="1">
    <source>
        <dbReference type="ARBA" id="ARBA00023224"/>
    </source>
</evidence>
<evidence type="ECO:0000259" key="5">
    <source>
        <dbReference type="PROSITE" id="PS50111"/>
    </source>
</evidence>
<gene>
    <name evidence="7" type="ORF">Z968_00785</name>
</gene>
<accession>A0A0A0IBL6</accession>
<feature type="domain" description="Methyl-accepting transducer" evidence="5">
    <location>
        <begin position="283"/>
        <end position="534"/>
    </location>
</feature>
<feature type="transmembrane region" description="Helical" evidence="4">
    <location>
        <begin position="12"/>
        <end position="33"/>
    </location>
</feature>
<feature type="domain" description="HAMP" evidence="6">
    <location>
        <begin position="212"/>
        <end position="264"/>
    </location>
</feature>
<keyword evidence="1 3" id="KW-0807">Transducer</keyword>
<evidence type="ECO:0000256" key="3">
    <source>
        <dbReference type="PROSITE-ProRule" id="PRU00284"/>
    </source>
</evidence>
<proteinExistence type="inferred from homology"/>
<organism evidence="7 8">
    <name type="scientific">Clostridium novyi A str. 4552</name>
    <dbReference type="NCBI Taxonomy" id="1444289"/>
    <lineage>
        <taxon>Bacteria</taxon>
        <taxon>Bacillati</taxon>
        <taxon>Bacillota</taxon>
        <taxon>Clostridia</taxon>
        <taxon>Eubacteriales</taxon>
        <taxon>Clostridiaceae</taxon>
        <taxon>Clostridium</taxon>
    </lineage>
</organism>
<evidence type="ECO:0000256" key="4">
    <source>
        <dbReference type="SAM" id="Phobius"/>
    </source>
</evidence>
<keyword evidence="4" id="KW-1133">Transmembrane helix</keyword>
<name>A0A0A0IBL6_CLONO</name>
<dbReference type="OrthoDB" id="1887545at2"/>
<dbReference type="PANTHER" id="PTHR32089">
    <property type="entry name" value="METHYL-ACCEPTING CHEMOTAXIS PROTEIN MCPB"/>
    <property type="match status" value="1"/>
</dbReference>
<dbReference type="SUPFAM" id="SSF58104">
    <property type="entry name" value="Methyl-accepting chemotaxis protein (MCP) signaling domain"/>
    <property type="match status" value="1"/>
</dbReference>
<evidence type="ECO:0000259" key="6">
    <source>
        <dbReference type="PROSITE" id="PS50885"/>
    </source>
</evidence>